<keyword evidence="1" id="KW-0472">Membrane</keyword>
<evidence type="ECO:0000259" key="2">
    <source>
        <dbReference type="Pfam" id="PF13239"/>
    </source>
</evidence>
<protein>
    <submittedName>
        <fullName evidence="3">2TM domain-containing protein</fullName>
    </submittedName>
</protein>
<dbReference type="RefSeq" id="WP_127683341.1">
    <property type="nucleotide sequence ID" value="NZ_SACM01000003.1"/>
</dbReference>
<dbReference type="EMBL" id="SACM01000003">
    <property type="protein sequence ID" value="RVT84938.1"/>
    <property type="molecule type" value="Genomic_DNA"/>
</dbReference>
<feature type="transmembrane region" description="Helical" evidence="1">
    <location>
        <begin position="61"/>
        <end position="81"/>
    </location>
</feature>
<proteinExistence type="predicted"/>
<keyword evidence="4" id="KW-1185">Reference proteome</keyword>
<dbReference type="Pfam" id="PF13239">
    <property type="entry name" value="2TM"/>
    <property type="match status" value="1"/>
</dbReference>
<dbReference type="InterPro" id="IPR025698">
    <property type="entry name" value="2TM_dom"/>
</dbReference>
<evidence type="ECO:0000256" key="1">
    <source>
        <dbReference type="SAM" id="Phobius"/>
    </source>
</evidence>
<name>A0A437LHS3_9BURK</name>
<accession>A0A437LHS3</accession>
<dbReference type="AlphaFoldDB" id="A0A437LHS3"/>
<sequence length="104" mass="11586">MTDLNAATPAQRADDIALRRQARKRVEMKMGFLVHLLVFVCVNGGLFLLSNLHDNARWHGLPFWGWGLGLAIHGVVTLASLQGADLRERLMAAELKALRERAAR</sequence>
<feature type="transmembrane region" description="Helical" evidence="1">
    <location>
        <begin position="30"/>
        <end position="49"/>
    </location>
</feature>
<gene>
    <name evidence="3" type="ORF">EOD73_12520</name>
</gene>
<dbReference type="Proteomes" id="UP000288587">
    <property type="component" value="Unassembled WGS sequence"/>
</dbReference>
<feature type="domain" description="2TM" evidence="2">
    <location>
        <begin position="21"/>
        <end position="89"/>
    </location>
</feature>
<keyword evidence="1" id="KW-1133">Transmembrane helix</keyword>
<dbReference type="OrthoDB" id="21915at2"/>
<evidence type="ECO:0000313" key="4">
    <source>
        <dbReference type="Proteomes" id="UP000288587"/>
    </source>
</evidence>
<reference evidence="3 4" key="1">
    <citation type="submission" date="2019-01" db="EMBL/GenBank/DDBJ databases">
        <authorList>
            <person name="Chen W.-M."/>
        </authorList>
    </citation>
    <scope>NUCLEOTIDE SEQUENCE [LARGE SCALE GENOMIC DNA]</scope>
    <source>
        <strain evidence="3 4">CCP-18</strain>
    </source>
</reference>
<evidence type="ECO:0000313" key="3">
    <source>
        <dbReference type="EMBL" id="RVT84938.1"/>
    </source>
</evidence>
<organism evidence="3 4">
    <name type="scientific">Inhella crocodyli</name>
    <dbReference type="NCBI Taxonomy" id="2499851"/>
    <lineage>
        <taxon>Bacteria</taxon>
        <taxon>Pseudomonadati</taxon>
        <taxon>Pseudomonadota</taxon>
        <taxon>Betaproteobacteria</taxon>
        <taxon>Burkholderiales</taxon>
        <taxon>Sphaerotilaceae</taxon>
        <taxon>Inhella</taxon>
    </lineage>
</organism>
<keyword evidence="1" id="KW-0812">Transmembrane</keyword>
<comment type="caution">
    <text evidence="3">The sequence shown here is derived from an EMBL/GenBank/DDBJ whole genome shotgun (WGS) entry which is preliminary data.</text>
</comment>